<dbReference type="InterPro" id="IPR009050">
    <property type="entry name" value="Globin-like_sf"/>
</dbReference>
<dbReference type="GO" id="GO:0019825">
    <property type="term" value="F:oxygen binding"/>
    <property type="evidence" value="ECO:0007669"/>
    <property type="project" value="InterPro"/>
</dbReference>
<dbReference type="Pfam" id="PF11563">
    <property type="entry name" value="Protoglobin"/>
    <property type="match status" value="1"/>
</dbReference>
<evidence type="ECO:0000313" key="4">
    <source>
        <dbReference type="Proteomes" id="UP000031594"/>
    </source>
</evidence>
<dbReference type="InterPro" id="IPR012292">
    <property type="entry name" value="Globin/Proto"/>
</dbReference>
<reference evidence="3" key="2">
    <citation type="journal article" date="2019" name="BMC Genomics">
        <title>Complete genome sequence analysis of the thermoacidophilic verrucomicrobial methanotroph 'Candidatus Methylacidiphilum kamchatkense' strain Kam1 and comparison with its closest relatives.</title>
        <authorList>
            <person name="Kruse T."/>
            <person name="Ratnadevi C.M."/>
            <person name="Erikstad H.A."/>
            <person name="Birkeland N.K."/>
        </authorList>
    </citation>
    <scope>NUCLEOTIDE SEQUENCE</scope>
    <source>
        <strain evidence="3">Kam1</strain>
    </source>
</reference>
<feature type="domain" description="Globin-sensor" evidence="1">
    <location>
        <begin position="15"/>
        <end position="161"/>
    </location>
</feature>
<gene>
    <name evidence="2" type="ORF">A946_00720</name>
    <name evidence="3" type="ORF">kam1_1539</name>
</gene>
<dbReference type="CDD" id="cd14764">
    <property type="entry name" value="SSDgbs_2"/>
    <property type="match status" value="1"/>
</dbReference>
<keyword evidence="4" id="KW-1185">Reference proteome</keyword>
<reference evidence="5" key="3">
    <citation type="submission" date="2019-03" db="EMBL/GenBank/DDBJ databases">
        <title>Complete genome of Methylacidiphilum kamchatkense Kam1.</title>
        <authorList>
            <person name="Kruse T."/>
            <person name="Murarilal Ratnadevi C."/>
            <person name="Erikstad H.-A."/>
            <person name="Birkeland N.-K."/>
        </authorList>
    </citation>
    <scope>NUCLEOTIDE SEQUENCE [LARGE SCALE GENOMIC DNA]</scope>
    <source>
        <strain evidence="5">kam1</strain>
    </source>
</reference>
<dbReference type="RefSeq" id="WP_039720564.1">
    <property type="nucleotide sequence ID" value="NZ_CP037899.1"/>
</dbReference>
<dbReference type="Gene3D" id="1.10.490.10">
    <property type="entry name" value="Globins"/>
    <property type="match status" value="1"/>
</dbReference>
<dbReference type="InterPro" id="IPR044398">
    <property type="entry name" value="Globin-sensor_dom"/>
</dbReference>
<name>A0A0C1RWH8_9BACT</name>
<dbReference type="KEGG" id="mkc:kam1_1539"/>
<sequence>MHANIVAVTQFILEQMPESCRFDPEDGEKLLSLRPYLYPLEDKLVKGFYDLLYSHPPTASIFDPTEREKREWTLRNWWRRTLDGPFDLQYWTWQAAVGIIHIRRKVKNPMMIGMWGWILNFIGKEISNYLSYNEFLSATEVLHRLAATAQALTAESYLHHYLIALSQATGTELQLLDRLVLIELDQIQEILSQRR</sequence>
<protein>
    <submittedName>
        <fullName evidence="2 3">Globin</fullName>
    </submittedName>
</protein>
<evidence type="ECO:0000313" key="2">
    <source>
        <dbReference type="EMBL" id="KIE59281.1"/>
    </source>
</evidence>
<accession>A0A0C1RWH8</accession>
<dbReference type="GO" id="GO:0020037">
    <property type="term" value="F:heme binding"/>
    <property type="evidence" value="ECO:0007669"/>
    <property type="project" value="InterPro"/>
</dbReference>
<evidence type="ECO:0000313" key="5">
    <source>
        <dbReference type="Proteomes" id="UP000315925"/>
    </source>
</evidence>
<proteinExistence type="predicted"/>
<dbReference type="EMBL" id="JQNX01000001">
    <property type="protein sequence ID" value="KIE59281.1"/>
    <property type="molecule type" value="Genomic_DNA"/>
</dbReference>
<reference evidence="2 4" key="1">
    <citation type="submission" date="2014-08" db="EMBL/GenBank/DDBJ databases">
        <title>Methylacidiphilum kamchatkense strain Kam1 draft genome sequence.</title>
        <authorList>
            <person name="Birkeland N.-K."/>
            <person name="Erikstad H.A."/>
        </authorList>
    </citation>
    <scope>NUCLEOTIDE SEQUENCE [LARGE SCALE GENOMIC DNA]</scope>
    <source>
        <strain evidence="2 4">Kam1</strain>
    </source>
</reference>
<evidence type="ECO:0000259" key="1">
    <source>
        <dbReference type="Pfam" id="PF11563"/>
    </source>
</evidence>
<dbReference type="Proteomes" id="UP000031594">
    <property type="component" value="Unassembled WGS sequence"/>
</dbReference>
<dbReference type="OrthoDB" id="187976at2"/>
<dbReference type="Proteomes" id="UP000315925">
    <property type="component" value="Chromosome"/>
</dbReference>
<dbReference type="SUPFAM" id="SSF46458">
    <property type="entry name" value="Globin-like"/>
    <property type="match status" value="1"/>
</dbReference>
<dbReference type="AlphaFoldDB" id="A0A0C1RWH8"/>
<dbReference type="EMBL" id="CP037899">
    <property type="protein sequence ID" value="QDQ42757.1"/>
    <property type="molecule type" value="Genomic_DNA"/>
</dbReference>
<organism evidence="3 5">
    <name type="scientific">Methylacidiphilum kamchatkense Kam1</name>
    <dbReference type="NCBI Taxonomy" id="1202785"/>
    <lineage>
        <taxon>Bacteria</taxon>
        <taxon>Pseudomonadati</taxon>
        <taxon>Verrucomicrobiota</taxon>
        <taxon>Methylacidiphilae</taxon>
        <taxon>Methylacidiphilales</taxon>
        <taxon>Methylacidiphilaceae</taxon>
        <taxon>Methylacidiphilum (ex Ratnadevi et al. 2023)</taxon>
    </lineage>
</organism>
<evidence type="ECO:0000313" key="3">
    <source>
        <dbReference type="EMBL" id="QDQ42757.1"/>
    </source>
</evidence>